<evidence type="ECO:0000313" key="7">
    <source>
        <dbReference type="Proteomes" id="UP000241085"/>
    </source>
</evidence>
<gene>
    <name evidence="6" type="ORF">C1I63_03090</name>
</gene>
<accession>A0A2T4UQY5</accession>
<evidence type="ECO:0000313" key="6">
    <source>
        <dbReference type="EMBL" id="PTL71923.1"/>
    </source>
</evidence>
<protein>
    <submittedName>
        <fullName evidence="6">TetR/AcrR family transcriptional regulator</fullName>
    </submittedName>
</protein>
<dbReference type="InterPro" id="IPR009057">
    <property type="entry name" value="Homeodomain-like_sf"/>
</dbReference>
<dbReference type="RefSeq" id="WP_107573733.1">
    <property type="nucleotide sequence ID" value="NZ_PZPL01000001.1"/>
</dbReference>
<dbReference type="GO" id="GO:0000976">
    <property type="term" value="F:transcription cis-regulatory region binding"/>
    <property type="evidence" value="ECO:0007669"/>
    <property type="project" value="TreeGrafter"/>
</dbReference>
<dbReference type="SUPFAM" id="SSF46689">
    <property type="entry name" value="Homeodomain-like"/>
    <property type="match status" value="1"/>
</dbReference>
<evidence type="ECO:0000259" key="5">
    <source>
        <dbReference type="PROSITE" id="PS50977"/>
    </source>
</evidence>
<keyword evidence="1" id="KW-0805">Transcription regulation</keyword>
<sequence length="232" mass="26087">MTVHEDRATKPRGPYKNGLKRRREIVEAATVVFGQYGYHGGSLRTIAEMVGTTPATLVSYFTSKELLLVAVLEHWNVVSSQSEGEQGLDYFRANIPLMRYHVAHPGLIQLFLTMSTEATQEDHPARSFIRARQQRTHRIMLRELQRVVDDGTIAPLPPELIEREVRLMIGVLDGVELGWLTDSGIDLEGVVRHHIDEAIARWSGRTVAVVREETDAYLARRVVRAPGAVARS</sequence>
<evidence type="ECO:0000256" key="2">
    <source>
        <dbReference type="ARBA" id="ARBA00023125"/>
    </source>
</evidence>
<evidence type="ECO:0000256" key="1">
    <source>
        <dbReference type="ARBA" id="ARBA00023015"/>
    </source>
</evidence>
<dbReference type="Proteomes" id="UP000241085">
    <property type="component" value="Unassembled WGS sequence"/>
</dbReference>
<dbReference type="InterPro" id="IPR036271">
    <property type="entry name" value="Tet_transcr_reg_TetR-rel_C_sf"/>
</dbReference>
<dbReference type="InterPro" id="IPR001647">
    <property type="entry name" value="HTH_TetR"/>
</dbReference>
<dbReference type="PROSITE" id="PS50977">
    <property type="entry name" value="HTH_TETR_2"/>
    <property type="match status" value="1"/>
</dbReference>
<evidence type="ECO:0000256" key="4">
    <source>
        <dbReference type="PROSITE-ProRule" id="PRU00335"/>
    </source>
</evidence>
<organism evidence="6 7">
    <name type="scientific">Rathayibacter caricis DSM 15933</name>
    <dbReference type="NCBI Taxonomy" id="1328867"/>
    <lineage>
        <taxon>Bacteria</taxon>
        <taxon>Bacillati</taxon>
        <taxon>Actinomycetota</taxon>
        <taxon>Actinomycetes</taxon>
        <taxon>Micrococcales</taxon>
        <taxon>Microbacteriaceae</taxon>
        <taxon>Rathayibacter</taxon>
    </lineage>
</organism>
<dbReference type="AlphaFoldDB" id="A0A2T4UQY5"/>
<dbReference type="Gene3D" id="1.10.357.10">
    <property type="entry name" value="Tetracycline Repressor, domain 2"/>
    <property type="match status" value="1"/>
</dbReference>
<feature type="DNA-binding region" description="H-T-H motif" evidence="4">
    <location>
        <begin position="42"/>
        <end position="61"/>
    </location>
</feature>
<dbReference type="EMBL" id="PZPL01000001">
    <property type="protein sequence ID" value="PTL71923.1"/>
    <property type="molecule type" value="Genomic_DNA"/>
</dbReference>
<keyword evidence="7" id="KW-1185">Reference proteome</keyword>
<keyword evidence="3" id="KW-0804">Transcription</keyword>
<dbReference type="PANTHER" id="PTHR30055">
    <property type="entry name" value="HTH-TYPE TRANSCRIPTIONAL REGULATOR RUTR"/>
    <property type="match status" value="1"/>
</dbReference>
<comment type="caution">
    <text evidence="6">The sequence shown here is derived from an EMBL/GenBank/DDBJ whole genome shotgun (WGS) entry which is preliminary data.</text>
</comment>
<dbReference type="PRINTS" id="PR00455">
    <property type="entry name" value="HTHTETR"/>
</dbReference>
<reference evidence="6 7" key="1">
    <citation type="submission" date="2018-03" db="EMBL/GenBank/DDBJ databases">
        <title>Bacteriophage NCPPB3778 and a type I-E CRISPR drive the evolution of the US Biological Select Agent, Rathayibacter toxicus.</title>
        <authorList>
            <person name="Davis E.W.II."/>
            <person name="Tabima J.F."/>
            <person name="Weisberg A.J."/>
            <person name="Dantas Lopes L."/>
            <person name="Wiseman M.S."/>
            <person name="Wiseman M.S."/>
            <person name="Pupko T."/>
            <person name="Belcher M.S."/>
            <person name="Sechler A.J."/>
            <person name="Tancos M.A."/>
            <person name="Schroeder B.K."/>
            <person name="Murray T.D."/>
            <person name="Luster D.G."/>
            <person name="Schneider W.L."/>
            <person name="Rogers E."/>
            <person name="Andreote F.D."/>
            <person name="Grunwald N.J."/>
            <person name="Putnam M.L."/>
            <person name="Chang J.H."/>
        </authorList>
    </citation>
    <scope>NUCLEOTIDE SEQUENCE [LARGE SCALE GENOMIC DNA]</scope>
    <source>
        <strain evidence="6 7">DSM 15933</strain>
    </source>
</reference>
<dbReference type="InterPro" id="IPR050109">
    <property type="entry name" value="HTH-type_TetR-like_transc_reg"/>
</dbReference>
<proteinExistence type="predicted"/>
<name>A0A2T4UQY5_9MICO</name>
<dbReference type="Pfam" id="PF00440">
    <property type="entry name" value="TetR_N"/>
    <property type="match status" value="1"/>
</dbReference>
<feature type="domain" description="HTH tetR-type" evidence="5">
    <location>
        <begin position="19"/>
        <end position="79"/>
    </location>
</feature>
<dbReference type="PANTHER" id="PTHR30055:SF234">
    <property type="entry name" value="HTH-TYPE TRANSCRIPTIONAL REGULATOR BETI"/>
    <property type="match status" value="1"/>
</dbReference>
<evidence type="ECO:0000256" key="3">
    <source>
        <dbReference type="ARBA" id="ARBA00023163"/>
    </source>
</evidence>
<keyword evidence="2 4" id="KW-0238">DNA-binding</keyword>
<dbReference type="GO" id="GO:0003700">
    <property type="term" value="F:DNA-binding transcription factor activity"/>
    <property type="evidence" value="ECO:0007669"/>
    <property type="project" value="TreeGrafter"/>
</dbReference>
<dbReference type="SUPFAM" id="SSF48498">
    <property type="entry name" value="Tetracyclin repressor-like, C-terminal domain"/>
    <property type="match status" value="1"/>
</dbReference>